<evidence type="ECO:0000313" key="3">
    <source>
        <dbReference type="EMBL" id="KAG8187092.1"/>
    </source>
</evidence>
<evidence type="ECO:0000259" key="2">
    <source>
        <dbReference type="PROSITE" id="PS50835"/>
    </source>
</evidence>
<feature type="chain" id="PRO_5043753486" description="Ig-like domain-containing protein" evidence="1">
    <location>
        <begin position="21"/>
        <end position="402"/>
    </location>
</feature>
<dbReference type="InterPro" id="IPR013783">
    <property type="entry name" value="Ig-like_fold"/>
</dbReference>
<protein>
    <recommendedName>
        <fullName evidence="2">Ig-like domain-containing protein</fullName>
    </recommendedName>
</protein>
<feature type="domain" description="Ig-like" evidence="2">
    <location>
        <begin position="35"/>
        <end position="128"/>
    </location>
</feature>
<dbReference type="PANTHER" id="PTHR21261">
    <property type="entry name" value="BEAT PROTEIN"/>
    <property type="match status" value="1"/>
</dbReference>
<dbReference type="SUPFAM" id="SSF48726">
    <property type="entry name" value="Immunoglobulin"/>
    <property type="match status" value="1"/>
</dbReference>
<dbReference type="PANTHER" id="PTHR21261:SF15">
    <property type="entry name" value="BEATEN PATH IIIA, ISOFORM D-RELATED"/>
    <property type="match status" value="1"/>
</dbReference>
<feature type="domain" description="Ig-like" evidence="2">
    <location>
        <begin position="257"/>
        <end position="358"/>
    </location>
</feature>
<name>A0AAV6URZ4_9ARAC</name>
<keyword evidence="1" id="KW-0732">Signal</keyword>
<dbReference type="EMBL" id="JAFNEN010000279">
    <property type="protein sequence ID" value="KAG8187092.1"/>
    <property type="molecule type" value="Genomic_DNA"/>
</dbReference>
<sequence>MGLFVVVILIAMAGQYSVSTLKLRDFNVPDVAMRGEAVWLNCSYDLERDKLYSIKWHKNNVEFYRYLPEDNPPGQKYELLGIYLDLDLCKEGNIYMSKTDVHSEGIYRCEVSTEAPFFRTVKREREMRIYVNPTSKPVIRGVKPQYFRGEVVNISCISAPSRPKAILKWWINDQEAPIEDLFRPPTTESLEGLFISELILKFRARPHHFKDGRMKLICEAIILQAHTLRSEEIHISSNSTMPRKTIFSDYDVENDGPTIIGGKSKYDVGDVVDVKCTASKSQPPAELHWYINDREAKPEYLLPLEQIVHGDGSVSTKLGLQFVVKHRHFQKHEMRLRCTATLSKVRKMSSEVQEAEISEQHMSDLHVDLDTGEVLNRSPGTCKMHQIARISTLLSFLILYAH</sequence>
<dbReference type="Gene3D" id="2.60.40.10">
    <property type="entry name" value="Immunoglobulins"/>
    <property type="match status" value="2"/>
</dbReference>
<evidence type="ECO:0000256" key="1">
    <source>
        <dbReference type="SAM" id="SignalP"/>
    </source>
</evidence>
<evidence type="ECO:0000313" key="4">
    <source>
        <dbReference type="Proteomes" id="UP000827092"/>
    </source>
</evidence>
<dbReference type="FunFam" id="2.60.40.10:FF:000437">
    <property type="entry name" value="Beat-IIIc, isoform A"/>
    <property type="match status" value="1"/>
</dbReference>
<feature type="signal peptide" evidence="1">
    <location>
        <begin position="1"/>
        <end position="20"/>
    </location>
</feature>
<dbReference type="PROSITE" id="PS50835">
    <property type="entry name" value="IG_LIKE"/>
    <property type="match status" value="2"/>
</dbReference>
<organism evidence="3 4">
    <name type="scientific">Oedothorax gibbosus</name>
    <dbReference type="NCBI Taxonomy" id="931172"/>
    <lineage>
        <taxon>Eukaryota</taxon>
        <taxon>Metazoa</taxon>
        <taxon>Ecdysozoa</taxon>
        <taxon>Arthropoda</taxon>
        <taxon>Chelicerata</taxon>
        <taxon>Arachnida</taxon>
        <taxon>Araneae</taxon>
        <taxon>Araneomorphae</taxon>
        <taxon>Entelegynae</taxon>
        <taxon>Araneoidea</taxon>
        <taxon>Linyphiidae</taxon>
        <taxon>Erigoninae</taxon>
        <taxon>Oedothorax</taxon>
    </lineage>
</organism>
<reference evidence="3 4" key="1">
    <citation type="journal article" date="2022" name="Nat. Ecol. Evol.">
        <title>A masculinizing supergene underlies an exaggerated male reproductive morph in a spider.</title>
        <authorList>
            <person name="Hendrickx F."/>
            <person name="De Corte Z."/>
            <person name="Sonet G."/>
            <person name="Van Belleghem S.M."/>
            <person name="Kostlbacher S."/>
            <person name="Vangestel C."/>
        </authorList>
    </citation>
    <scope>NUCLEOTIDE SEQUENCE [LARGE SCALE GENOMIC DNA]</scope>
    <source>
        <strain evidence="3">W744_W776</strain>
    </source>
</reference>
<dbReference type="InterPro" id="IPR036179">
    <property type="entry name" value="Ig-like_dom_sf"/>
</dbReference>
<gene>
    <name evidence="3" type="ORF">JTE90_023934</name>
</gene>
<accession>A0AAV6URZ4</accession>
<keyword evidence="4" id="KW-1185">Reference proteome</keyword>
<proteinExistence type="predicted"/>
<dbReference type="AlphaFoldDB" id="A0AAV6URZ4"/>
<comment type="caution">
    <text evidence="3">The sequence shown here is derived from an EMBL/GenBank/DDBJ whole genome shotgun (WGS) entry which is preliminary data.</text>
</comment>
<dbReference type="InterPro" id="IPR007110">
    <property type="entry name" value="Ig-like_dom"/>
</dbReference>
<dbReference type="Proteomes" id="UP000827092">
    <property type="component" value="Unassembled WGS sequence"/>
</dbReference>